<keyword evidence="2" id="KW-0436">Ligase</keyword>
<dbReference type="Proteomes" id="UP000236630">
    <property type="component" value="Unassembled WGS sequence"/>
</dbReference>
<organism evidence="4 5">
    <name type="scientific">Citrus unshiu</name>
    <name type="common">Satsuma mandarin</name>
    <name type="synonym">Citrus nobilis var. unshiu</name>
    <dbReference type="NCBI Taxonomy" id="55188"/>
    <lineage>
        <taxon>Eukaryota</taxon>
        <taxon>Viridiplantae</taxon>
        <taxon>Streptophyta</taxon>
        <taxon>Embryophyta</taxon>
        <taxon>Tracheophyta</taxon>
        <taxon>Spermatophyta</taxon>
        <taxon>Magnoliopsida</taxon>
        <taxon>eudicotyledons</taxon>
        <taxon>Gunneridae</taxon>
        <taxon>Pentapetalae</taxon>
        <taxon>rosids</taxon>
        <taxon>malvids</taxon>
        <taxon>Sapindales</taxon>
        <taxon>Rutaceae</taxon>
        <taxon>Aurantioideae</taxon>
        <taxon>Citrus</taxon>
    </lineage>
</organism>
<evidence type="ECO:0000256" key="1">
    <source>
        <dbReference type="ARBA" id="ARBA00006432"/>
    </source>
</evidence>
<gene>
    <name evidence="4" type="ORF">CUMW_252520</name>
</gene>
<evidence type="ECO:0000313" key="5">
    <source>
        <dbReference type="Proteomes" id="UP000236630"/>
    </source>
</evidence>
<evidence type="ECO:0000259" key="3">
    <source>
        <dbReference type="Pfam" id="PF13193"/>
    </source>
</evidence>
<dbReference type="PANTHER" id="PTHR24096:SF425">
    <property type="entry name" value="4-COUMARATE--COA LIGASE-LIKE 7"/>
    <property type="match status" value="1"/>
</dbReference>
<dbReference type="AlphaFoldDB" id="A0A2H5QQL2"/>
<evidence type="ECO:0000313" key="4">
    <source>
        <dbReference type="EMBL" id="GAY66908.1"/>
    </source>
</evidence>
<dbReference type="InterPro" id="IPR045851">
    <property type="entry name" value="AMP-bd_C_sf"/>
</dbReference>
<dbReference type="InterPro" id="IPR025110">
    <property type="entry name" value="AMP-bd_C"/>
</dbReference>
<feature type="domain" description="AMP-binding enzyme C-terminal" evidence="3">
    <location>
        <begin position="23"/>
        <end position="78"/>
    </location>
</feature>
<evidence type="ECO:0000256" key="2">
    <source>
        <dbReference type="ARBA" id="ARBA00022598"/>
    </source>
</evidence>
<dbReference type="EMBL" id="BDQV01000634">
    <property type="protein sequence ID" value="GAY66908.1"/>
    <property type="molecule type" value="Genomic_DNA"/>
</dbReference>
<dbReference type="PANTHER" id="PTHR24096">
    <property type="entry name" value="LONG-CHAIN-FATTY-ACID--COA LIGASE"/>
    <property type="match status" value="1"/>
</dbReference>
<dbReference type="SUPFAM" id="SSF56801">
    <property type="entry name" value="Acetyl-CoA synthetase-like"/>
    <property type="match status" value="1"/>
</dbReference>
<keyword evidence="5" id="KW-1185">Reference proteome</keyword>
<name>A0A2H5QQL2_CITUN</name>
<dbReference type="GO" id="GO:0016405">
    <property type="term" value="F:CoA-ligase activity"/>
    <property type="evidence" value="ECO:0007669"/>
    <property type="project" value="TreeGrafter"/>
</dbReference>
<accession>A0A2H5QQL2</accession>
<dbReference type="Gene3D" id="3.30.300.30">
    <property type="match status" value="1"/>
</dbReference>
<reference evidence="4 5" key="1">
    <citation type="journal article" date="2017" name="Front. Genet.">
        <title>Draft sequencing of the heterozygous diploid genome of Satsuma (Citrus unshiu Marc.) using a hybrid assembly approach.</title>
        <authorList>
            <person name="Shimizu T."/>
            <person name="Tanizawa Y."/>
            <person name="Mochizuki T."/>
            <person name="Nagasaki H."/>
            <person name="Yoshioka T."/>
            <person name="Toyoda A."/>
            <person name="Fujiyama A."/>
            <person name="Kaminuma E."/>
            <person name="Nakamura Y."/>
        </authorList>
    </citation>
    <scope>NUCLEOTIDE SEQUENCE [LARGE SCALE GENOMIC DNA]</scope>
    <source>
        <strain evidence="5">cv. Miyagawa wase</strain>
    </source>
</reference>
<sequence>MCGSLHLEGAIDILKNFRLCRFPDPESGEVPIAYVVRSPNSSLTAEDVQKFVAEQVSPYKRLRKVTFINSVPKSASGKILRRELIAKVRSKI</sequence>
<proteinExistence type="inferred from homology"/>
<comment type="caution">
    <text evidence="4">The sequence shown here is derived from an EMBL/GenBank/DDBJ whole genome shotgun (WGS) entry which is preliminary data.</text>
</comment>
<protein>
    <recommendedName>
        <fullName evidence="3">AMP-binding enzyme C-terminal domain-containing protein</fullName>
    </recommendedName>
</protein>
<comment type="similarity">
    <text evidence="1">Belongs to the ATP-dependent AMP-binding enzyme family.</text>
</comment>
<dbReference type="Pfam" id="PF13193">
    <property type="entry name" value="AMP-binding_C"/>
    <property type="match status" value="1"/>
</dbReference>